<dbReference type="SMART" id="SM00020">
    <property type="entry name" value="Tryp_SPc"/>
    <property type="match status" value="1"/>
</dbReference>
<dbReference type="AlphaFoldDB" id="A0A8S1E702"/>
<dbReference type="Pfam" id="PF00089">
    <property type="entry name" value="Trypsin"/>
    <property type="match status" value="1"/>
</dbReference>
<dbReference type="PROSITE" id="PS00134">
    <property type="entry name" value="TRYPSIN_HIS"/>
    <property type="match status" value="1"/>
</dbReference>
<dbReference type="OrthoDB" id="5948335at2759"/>
<dbReference type="Proteomes" id="UP000494165">
    <property type="component" value="Unassembled WGS sequence"/>
</dbReference>
<dbReference type="InterPro" id="IPR001254">
    <property type="entry name" value="Trypsin_dom"/>
</dbReference>
<dbReference type="GO" id="GO:0006508">
    <property type="term" value="P:proteolysis"/>
    <property type="evidence" value="ECO:0007669"/>
    <property type="project" value="InterPro"/>
</dbReference>
<comment type="caution">
    <text evidence="2">The sequence shown here is derived from an EMBL/GenBank/DDBJ whole genome shotgun (WGS) entry which is preliminary data.</text>
</comment>
<dbReference type="InterPro" id="IPR018114">
    <property type="entry name" value="TRYPSIN_HIS"/>
</dbReference>
<dbReference type="InterPro" id="IPR001314">
    <property type="entry name" value="Peptidase_S1A"/>
</dbReference>
<dbReference type="SUPFAM" id="SSF50494">
    <property type="entry name" value="Trypsin-like serine proteases"/>
    <property type="match status" value="1"/>
</dbReference>
<protein>
    <recommendedName>
        <fullName evidence="1">Peptidase S1 domain-containing protein</fullName>
    </recommendedName>
</protein>
<evidence type="ECO:0000313" key="2">
    <source>
        <dbReference type="EMBL" id="CAB3388508.1"/>
    </source>
</evidence>
<dbReference type="GO" id="GO:0004252">
    <property type="term" value="F:serine-type endopeptidase activity"/>
    <property type="evidence" value="ECO:0007669"/>
    <property type="project" value="InterPro"/>
</dbReference>
<name>A0A8S1E702_9INSE</name>
<dbReference type="PRINTS" id="PR00722">
    <property type="entry name" value="CHYMOTRYPSIN"/>
</dbReference>
<dbReference type="PROSITE" id="PS50240">
    <property type="entry name" value="TRYPSIN_DOM"/>
    <property type="match status" value="1"/>
</dbReference>
<dbReference type="InterPro" id="IPR031986">
    <property type="entry name" value="GD_N"/>
</dbReference>
<dbReference type="Pfam" id="PF16030">
    <property type="entry name" value="GD_N"/>
    <property type="match status" value="1"/>
</dbReference>
<accession>A0A8S1E702</accession>
<gene>
    <name evidence="2" type="ORF">CLODIP_2_CD00771</name>
</gene>
<organism evidence="2 3">
    <name type="scientific">Cloeon dipterum</name>
    <dbReference type="NCBI Taxonomy" id="197152"/>
    <lineage>
        <taxon>Eukaryota</taxon>
        <taxon>Metazoa</taxon>
        <taxon>Ecdysozoa</taxon>
        <taxon>Arthropoda</taxon>
        <taxon>Hexapoda</taxon>
        <taxon>Insecta</taxon>
        <taxon>Pterygota</taxon>
        <taxon>Palaeoptera</taxon>
        <taxon>Ephemeroptera</taxon>
        <taxon>Pisciforma</taxon>
        <taxon>Baetidae</taxon>
        <taxon>Cloeon</taxon>
    </lineage>
</organism>
<dbReference type="PANTHER" id="PTHR24260">
    <property type="match status" value="1"/>
</dbReference>
<feature type="non-terminal residue" evidence="2">
    <location>
        <position position="1"/>
    </location>
</feature>
<feature type="domain" description="Peptidase S1" evidence="1">
    <location>
        <begin position="300"/>
        <end position="556"/>
    </location>
</feature>
<dbReference type="Gene3D" id="2.40.10.10">
    <property type="entry name" value="Trypsin-like serine proteases"/>
    <property type="match status" value="1"/>
</dbReference>
<sequence>MALLGCGRKHNDNKKQCKVEAAECCASMRSSQRVAGPRMQARKGGWILLICLINFSTSAQALVQCNSFFTQTGRLTGLIKIRPPYNSTVINVDAEFIVNEVIQTNYYGLMKLAENDNGLASRLRSNDFRDIVYQVEFPEISKAPYLNKLIVNDKSLCEVRQQALLPYSRFNLRHEWFTSLQLVLDNLYENGPQQYKNPYTRPVVQQTQTEAACPPPPRCSCPAPFVCPRPQKCPEVQCPSARLCSCPAPAPPPRCSCPAPTSCPQPQKCQASETTNTKIENDDKFKRCGVSPSKLVTNLINGGKEVAKGQYPWVAAIFHTSQMGIEFKCSGTLISEMHVVTAGHCVINEYKDGVKGAQDVFVFLNRYQLFDFHDEATAPEISKITTHPHYDMQAQAPVADLAIIRFKHKVTFGPFVKPVCLWNPQKSFPSTGKIVGWGSHDYGPVSKRPKEAEVSVIDSNACEKYEGVEAVLSNHTLCAVSVQSRAGAGSPCYGDSGGGLYIKANGGLWYLRGVVSQTLLNKKNNCDETKPSTNNSLEESVEKSLEPTLWPRLRLECAGLNFKRHQLARLNLRFASLISAVDVPEEGDSGVERARAAVEQATERLLQRLLCTVADLDSRFATKFLATLASKAERAEHRPWPGRRFHYMIRLDSLSWPPLYPAPEADSDFDNGETEEVASSTAFFDEGEAGVLPPGWLRVKPAQGAAQQAWAEFLTPSGCLRRDRVVERFAMLLSQAAGTNTNDSETDESRVCGSPGKVLDAALLQQLLSQIQPQHQLFYGPSEAQRCRPPDPRDFQLAVVHENGAGPVTLHIGFLAPSLQLAFPPDARNIVKVHLHVGVALSGWPLGPSTFPSRLPLHHPLALLAYQSTQNGYFAVAAPPPPNLRCEERRSAWAAAFPTLELELDEHFCASSTPRRTLNVLRHLVSRMKKEANDDDDSVS</sequence>
<dbReference type="EMBL" id="CADEPI010000802">
    <property type="protein sequence ID" value="CAB3388508.1"/>
    <property type="molecule type" value="Genomic_DNA"/>
</dbReference>
<dbReference type="InterPro" id="IPR009003">
    <property type="entry name" value="Peptidase_S1_PA"/>
</dbReference>
<dbReference type="PANTHER" id="PTHR24260:SF143">
    <property type="entry name" value="SERINE PROTEASE GD-LIKE PROTEIN"/>
    <property type="match status" value="1"/>
</dbReference>
<dbReference type="InterPro" id="IPR043504">
    <property type="entry name" value="Peptidase_S1_PA_chymotrypsin"/>
</dbReference>
<dbReference type="InterPro" id="IPR051333">
    <property type="entry name" value="CLIP_Serine_Protease"/>
</dbReference>
<proteinExistence type="predicted"/>
<evidence type="ECO:0000313" key="3">
    <source>
        <dbReference type="Proteomes" id="UP000494165"/>
    </source>
</evidence>
<dbReference type="CDD" id="cd00190">
    <property type="entry name" value="Tryp_SPc"/>
    <property type="match status" value="1"/>
</dbReference>
<reference evidence="2 3" key="1">
    <citation type="submission" date="2020-04" db="EMBL/GenBank/DDBJ databases">
        <authorList>
            <person name="Alioto T."/>
            <person name="Alioto T."/>
            <person name="Gomez Garrido J."/>
        </authorList>
    </citation>
    <scope>NUCLEOTIDE SEQUENCE [LARGE SCALE GENOMIC DNA]</scope>
</reference>
<evidence type="ECO:0000259" key="1">
    <source>
        <dbReference type="PROSITE" id="PS50240"/>
    </source>
</evidence>
<keyword evidence="3" id="KW-1185">Reference proteome</keyword>